<evidence type="ECO:0000259" key="7">
    <source>
        <dbReference type="Pfam" id="PF26049"/>
    </source>
</evidence>
<evidence type="ECO:0000256" key="2">
    <source>
        <dbReference type="ARBA" id="ARBA00022552"/>
    </source>
</evidence>
<evidence type="ECO:0000256" key="3">
    <source>
        <dbReference type="ARBA" id="ARBA00022603"/>
    </source>
</evidence>
<dbReference type="EMBL" id="JAEDAH010000008">
    <property type="protein sequence ID" value="MCA6062368.1"/>
    <property type="molecule type" value="Genomic_DNA"/>
</dbReference>
<dbReference type="Proteomes" id="UP000714380">
    <property type="component" value="Unassembled WGS sequence"/>
</dbReference>
<dbReference type="Pfam" id="PF05175">
    <property type="entry name" value="MTS"/>
    <property type="match status" value="1"/>
</dbReference>
<dbReference type="InterPro" id="IPR007848">
    <property type="entry name" value="Small_mtfrase_dom"/>
</dbReference>
<dbReference type="PANTHER" id="PTHR47816:SF5">
    <property type="entry name" value="RIBOSOMAL RNA LARGE SUBUNIT METHYLTRANSFERASE G"/>
    <property type="match status" value="1"/>
</dbReference>
<dbReference type="InterPro" id="IPR029063">
    <property type="entry name" value="SAM-dependent_MTases_sf"/>
</dbReference>
<dbReference type="InterPro" id="IPR058679">
    <property type="entry name" value="RlmG_N"/>
</dbReference>
<evidence type="ECO:0000256" key="4">
    <source>
        <dbReference type="ARBA" id="ARBA00022679"/>
    </source>
</evidence>
<name>A0ABS7ZKY4_9GAMM</name>
<organism evidence="8 9">
    <name type="scientific">Thalassolituus marinus</name>
    <dbReference type="NCBI Taxonomy" id="671053"/>
    <lineage>
        <taxon>Bacteria</taxon>
        <taxon>Pseudomonadati</taxon>
        <taxon>Pseudomonadota</taxon>
        <taxon>Gammaproteobacteria</taxon>
        <taxon>Oceanospirillales</taxon>
        <taxon>Oceanospirillaceae</taxon>
        <taxon>Thalassolituus</taxon>
    </lineage>
</organism>
<keyword evidence="4" id="KW-0808">Transferase</keyword>
<proteinExistence type="predicted"/>
<dbReference type="InterPro" id="IPR002052">
    <property type="entry name" value="DNA_methylase_N6_adenine_CS"/>
</dbReference>
<evidence type="ECO:0000313" key="9">
    <source>
        <dbReference type="Proteomes" id="UP000714380"/>
    </source>
</evidence>
<evidence type="ECO:0000256" key="1">
    <source>
        <dbReference type="ARBA" id="ARBA00022490"/>
    </source>
</evidence>
<dbReference type="GO" id="GO:0008168">
    <property type="term" value="F:methyltransferase activity"/>
    <property type="evidence" value="ECO:0007669"/>
    <property type="project" value="UniProtKB-KW"/>
</dbReference>
<dbReference type="InterPro" id="IPR046977">
    <property type="entry name" value="RsmC/RlmG"/>
</dbReference>
<keyword evidence="2" id="KW-0698">rRNA processing</keyword>
<reference evidence="8 9" key="1">
    <citation type="submission" date="2020-12" db="EMBL/GenBank/DDBJ databases">
        <title>Novel Thalassolituus-related marine hydrocarbonoclastic bacteria mediated algae-derived hydrocarbons mineralization in twilight zone of the northern South China Sea.</title>
        <authorList>
            <person name="Dong C."/>
        </authorList>
    </citation>
    <scope>NUCLEOTIDE SEQUENCE [LARGE SCALE GENOMIC DNA]</scope>
    <source>
        <strain evidence="8 9">IMCC1826</strain>
    </source>
</reference>
<dbReference type="CDD" id="cd02440">
    <property type="entry name" value="AdoMet_MTases"/>
    <property type="match status" value="1"/>
</dbReference>
<dbReference type="Pfam" id="PF26049">
    <property type="entry name" value="RLMG_N"/>
    <property type="match status" value="1"/>
</dbReference>
<keyword evidence="9" id="KW-1185">Reference proteome</keyword>
<evidence type="ECO:0000259" key="6">
    <source>
        <dbReference type="Pfam" id="PF05175"/>
    </source>
</evidence>
<gene>
    <name evidence="8" type="ORF">I9W95_01990</name>
</gene>
<dbReference type="PROSITE" id="PS00092">
    <property type="entry name" value="N6_MTASE"/>
    <property type="match status" value="1"/>
</dbReference>
<keyword evidence="3 8" id="KW-0489">Methyltransferase</keyword>
<dbReference type="RefSeq" id="WP_225671293.1">
    <property type="nucleotide sequence ID" value="NZ_JAEDAH010000008.1"/>
</dbReference>
<feature type="domain" description="RlmG N-terminal" evidence="7">
    <location>
        <begin position="4"/>
        <end position="144"/>
    </location>
</feature>
<protein>
    <submittedName>
        <fullName evidence="8">Class I SAM-dependent methyltransferase</fullName>
    </submittedName>
</protein>
<feature type="domain" description="Methyltransferase small" evidence="6">
    <location>
        <begin position="165"/>
        <end position="330"/>
    </location>
</feature>
<keyword evidence="5" id="KW-0949">S-adenosyl-L-methionine</keyword>
<dbReference type="SUPFAM" id="SSF53335">
    <property type="entry name" value="S-adenosyl-L-methionine-dependent methyltransferases"/>
    <property type="match status" value="1"/>
</dbReference>
<comment type="caution">
    <text evidence="8">The sequence shown here is derived from an EMBL/GenBank/DDBJ whole genome shotgun (WGS) entry which is preliminary data.</text>
</comment>
<dbReference type="Gene3D" id="3.40.50.150">
    <property type="entry name" value="Vaccinia Virus protein VP39"/>
    <property type="match status" value="2"/>
</dbReference>
<evidence type="ECO:0000256" key="5">
    <source>
        <dbReference type="ARBA" id="ARBA00022691"/>
    </source>
</evidence>
<accession>A0ABS7ZKY4</accession>
<sequence>MPADASDDYAFALVKHEKAGLIINDRHGALACALPSWQVFNDSASAARSLNHNLNLNGLPAYDIRWLSSLESCISQPVVVLKIPKNREQLHYWLNQLARVTPQSTIVMTGMAKHIPIALLNWLEENSDEYEQLPIIRKARAIRVRGWQSPPLSEWVGYELSDGVRVGALPGVFCRGQLDLGARAFLEFLAPESLQGPLLDLGCGNGVLSVAVKNANPETDVHAVDDSAAAVLSTAENAKRLGLDISVSQSDSLTDVSVSFSTIICNPPFHDGHLQLTNIAQRMFEDSRNHLLPGGRLYVIANRHLPYLALLKKSFSRVLTRPAGAKFVVYVCER</sequence>
<keyword evidence="1" id="KW-0963">Cytoplasm</keyword>
<dbReference type="GO" id="GO:0032259">
    <property type="term" value="P:methylation"/>
    <property type="evidence" value="ECO:0007669"/>
    <property type="project" value="UniProtKB-KW"/>
</dbReference>
<dbReference type="PANTHER" id="PTHR47816">
    <property type="entry name" value="RIBOSOMAL RNA SMALL SUBUNIT METHYLTRANSFERASE C"/>
    <property type="match status" value="1"/>
</dbReference>
<evidence type="ECO:0000313" key="8">
    <source>
        <dbReference type="EMBL" id="MCA6062368.1"/>
    </source>
</evidence>